<keyword evidence="5" id="KW-1185">Reference proteome</keyword>
<keyword evidence="2" id="KW-0812">Transmembrane</keyword>
<protein>
    <submittedName>
        <fullName evidence="4">Uncharacterized protein</fullName>
    </submittedName>
</protein>
<keyword evidence="2" id="KW-1133">Transmembrane helix</keyword>
<dbReference type="Proteomes" id="UP000662818">
    <property type="component" value="Chromosome"/>
</dbReference>
<evidence type="ECO:0000313" key="5">
    <source>
        <dbReference type="Proteomes" id="UP000662818"/>
    </source>
</evidence>
<feature type="compositionally biased region" description="Basic and acidic residues" evidence="1">
    <location>
        <begin position="142"/>
        <end position="168"/>
    </location>
</feature>
<feature type="chain" id="PRO_5046602046" evidence="3">
    <location>
        <begin position="34"/>
        <end position="227"/>
    </location>
</feature>
<evidence type="ECO:0000313" key="4">
    <source>
        <dbReference type="EMBL" id="QSR24798.1"/>
    </source>
</evidence>
<sequence length="227" mass="22653">MNTNRTARTALRLLVATPIAVSAVAFGAGVAHADGFDPDGPIVIANPDGPKGPGDIANPEPEPQPDPPAPEPQGPGDFEQPQPGDDPNPNGPDDKDGPNGGEDPEPNPHGPGDIANPEDGGPDGPGDIANPEPGDEPEDEPADKGGKGGKGGDDKGGDDKGGDDKDVDVFNSGGLIADEVPVPTRIDAGAASTTEDGQGLELMWVLAGGGVVTAAGAAFARQRLARR</sequence>
<accession>A0ABX7PFR8</accession>
<dbReference type="EMBL" id="CP022295">
    <property type="protein sequence ID" value="QSR24798.1"/>
    <property type="molecule type" value="Genomic_DNA"/>
</dbReference>
<feature type="region of interest" description="Disordered" evidence="1">
    <location>
        <begin position="38"/>
        <end position="177"/>
    </location>
</feature>
<feature type="compositionally biased region" description="Pro residues" evidence="1">
    <location>
        <begin position="60"/>
        <end position="73"/>
    </location>
</feature>
<proteinExistence type="predicted"/>
<dbReference type="RefSeq" id="WP_207008715.1">
    <property type="nucleotide sequence ID" value="NZ_CP022295.1"/>
</dbReference>
<evidence type="ECO:0000256" key="1">
    <source>
        <dbReference type="SAM" id="MobiDB-lite"/>
    </source>
</evidence>
<keyword evidence="2" id="KW-0472">Membrane</keyword>
<name>A0ABX7PFR8_9ACTN</name>
<feature type="transmembrane region" description="Helical" evidence="2">
    <location>
        <begin position="202"/>
        <end position="220"/>
    </location>
</feature>
<organism evidence="4 5">
    <name type="scientific">Nocardioides aromaticivorans</name>
    <dbReference type="NCBI Taxonomy" id="200618"/>
    <lineage>
        <taxon>Bacteria</taxon>
        <taxon>Bacillati</taxon>
        <taxon>Actinomycetota</taxon>
        <taxon>Actinomycetes</taxon>
        <taxon>Propionibacteriales</taxon>
        <taxon>Nocardioidaceae</taxon>
        <taxon>Nocardioides</taxon>
    </lineage>
</organism>
<feature type="signal peptide" evidence="3">
    <location>
        <begin position="1"/>
        <end position="33"/>
    </location>
</feature>
<reference evidence="4 5" key="1">
    <citation type="submission" date="2017-06" db="EMBL/GenBank/DDBJ databases">
        <title>Complete Genome Sequence of the Soil Carbazole-Degrading Bacterium Nocardioides aromaticivorans IC177.</title>
        <authorList>
            <person name="Vejarano F."/>
            <person name="Suzuki-Minakuchi C."/>
            <person name="Ohtsubo Y."/>
            <person name="Tsuda M."/>
            <person name="Okada K."/>
            <person name="Nojiri H."/>
        </authorList>
    </citation>
    <scope>NUCLEOTIDE SEQUENCE [LARGE SCALE GENOMIC DNA]</scope>
    <source>
        <strain evidence="4 5">IC177</strain>
    </source>
</reference>
<gene>
    <name evidence="4" type="ORF">CFH99_04090</name>
</gene>
<feature type="compositionally biased region" description="Low complexity" evidence="1">
    <location>
        <begin position="110"/>
        <end position="119"/>
    </location>
</feature>
<keyword evidence="3" id="KW-0732">Signal</keyword>
<evidence type="ECO:0000256" key="2">
    <source>
        <dbReference type="SAM" id="Phobius"/>
    </source>
</evidence>
<evidence type="ECO:0000256" key="3">
    <source>
        <dbReference type="SAM" id="SignalP"/>
    </source>
</evidence>